<evidence type="ECO:0000313" key="11">
    <source>
        <dbReference type="Proteomes" id="UP001559025"/>
    </source>
</evidence>
<dbReference type="Gene3D" id="3.30.450.20">
    <property type="entry name" value="PAS domain"/>
    <property type="match status" value="1"/>
</dbReference>
<gene>
    <name evidence="10" type="ORF">V1479_15745</name>
</gene>
<dbReference type="InterPro" id="IPR035965">
    <property type="entry name" value="PAS-like_dom_sf"/>
</dbReference>
<dbReference type="EMBL" id="JAZHFV010000005">
    <property type="protein sequence ID" value="MEX4008767.1"/>
    <property type="molecule type" value="Genomic_DNA"/>
</dbReference>
<dbReference type="PANTHER" id="PTHR41523">
    <property type="entry name" value="TWO-COMPONENT SYSTEM SENSOR PROTEIN"/>
    <property type="match status" value="1"/>
</dbReference>
<dbReference type="GO" id="GO:0016301">
    <property type="term" value="F:kinase activity"/>
    <property type="evidence" value="ECO:0007669"/>
    <property type="project" value="UniProtKB-KW"/>
</dbReference>
<proteinExistence type="predicted"/>
<name>A0ABV3WVR2_9HYPH</name>
<reference evidence="10 11" key="1">
    <citation type="submission" date="2024-01" db="EMBL/GenBank/DDBJ databases">
        <title>New evidence supports the origin of RcGTA from prophage.</title>
        <authorList>
            <person name="Xu Y."/>
            <person name="Liu B."/>
            <person name="Chen F."/>
        </authorList>
    </citation>
    <scope>NUCLEOTIDE SEQUENCE [LARGE SCALE GENOMIC DNA]</scope>
    <source>
        <strain evidence="10 11">CBW1107-2</strain>
    </source>
</reference>
<comment type="caution">
    <text evidence="10">The sequence shown here is derived from an EMBL/GenBank/DDBJ whole genome shotgun (WGS) entry which is preliminary data.</text>
</comment>
<keyword evidence="6" id="KW-0547">Nucleotide-binding</keyword>
<dbReference type="Pfam" id="PF08448">
    <property type="entry name" value="PAS_4"/>
    <property type="match status" value="1"/>
</dbReference>
<keyword evidence="8" id="KW-0067">ATP-binding</keyword>
<feature type="domain" description="PAC" evidence="9">
    <location>
        <begin position="67"/>
        <end position="118"/>
    </location>
</feature>
<dbReference type="EC" id="2.7.13.3" evidence="2"/>
<sequence length="315" mass="34811">MLRALRNTGIIVIYQTPDLHVQWGQNVPAEWSSDDIAGKVDNQFMPATAIERIVERKRAVLASGAPETLEFRSSVDDGGRWYDMWIDADTDDDGVIAGVVTTIVEITERKRREQTLRTLLREVSHRSKNLLAIIQSIATQTGRYSTSIDTFLDRFRGRLQSLASSQDLVTSSNWRGAMLSELVEGQVARYRGEDDDSVSLQGVDVYLNPNAALHIGLALHELVVNSMSHGALARPNGRAHLTSALNGAGGDGPPTLVLTWSERTNAAEMQDEKRFGSVALERVVPLSLDGKAEFHVEDDRLDYRLEVPAANFEAD</sequence>
<dbReference type="PROSITE" id="PS50113">
    <property type="entry name" value="PAC"/>
    <property type="match status" value="1"/>
</dbReference>
<evidence type="ECO:0000259" key="9">
    <source>
        <dbReference type="PROSITE" id="PS50113"/>
    </source>
</evidence>
<keyword evidence="7 10" id="KW-0418">Kinase</keyword>
<dbReference type="RefSeq" id="WP_368803749.1">
    <property type="nucleotide sequence ID" value="NZ_JAZHFV010000005.1"/>
</dbReference>
<keyword evidence="5" id="KW-0677">Repeat</keyword>
<evidence type="ECO:0000256" key="5">
    <source>
        <dbReference type="ARBA" id="ARBA00022737"/>
    </source>
</evidence>
<dbReference type="PANTHER" id="PTHR41523:SF7">
    <property type="entry name" value="HISTIDINE KINASE"/>
    <property type="match status" value="1"/>
</dbReference>
<dbReference type="InterPro" id="IPR011102">
    <property type="entry name" value="Sig_transdc_His_kinase_HWE"/>
</dbReference>
<evidence type="ECO:0000256" key="6">
    <source>
        <dbReference type="ARBA" id="ARBA00022741"/>
    </source>
</evidence>
<keyword evidence="4" id="KW-0808">Transferase</keyword>
<evidence type="ECO:0000256" key="1">
    <source>
        <dbReference type="ARBA" id="ARBA00000085"/>
    </source>
</evidence>
<comment type="catalytic activity">
    <reaction evidence="1">
        <text>ATP + protein L-histidine = ADP + protein N-phospho-L-histidine.</text>
        <dbReference type="EC" id="2.7.13.3"/>
    </reaction>
</comment>
<keyword evidence="3" id="KW-0597">Phosphoprotein</keyword>
<evidence type="ECO:0000256" key="2">
    <source>
        <dbReference type="ARBA" id="ARBA00012438"/>
    </source>
</evidence>
<dbReference type="Pfam" id="PF07536">
    <property type="entry name" value="HWE_HK"/>
    <property type="match status" value="1"/>
</dbReference>
<evidence type="ECO:0000313" key="10">
    <source>
        <dbReference type="EMBL" id="MEX4008767.1"/>
    </source>
</evidence>
<protein>
    <recommendedName>
        <fullName evidence="2">histidine kinase</fullName>
        <ecNumber evidence="2">2.7.13.3</ecNumber>
    </recommendedName>
</protein>
<accession>A0ABV3WVR2</accession>
<evidence type="ECO:0000256" key="8">
    <source>
        <dbReference type="ARBA" id="ARBA00022840"/>
    </source>
</evidence>
<dbReference type="Proteomes" id="UP001559025">
    <property type="component" value="Unassembled WGS sequence"/>
</dbReference>
<evidence type="ECO:0000256" key="3">
    <source>
        <dbReference type="ARBA" id="ARBA00022553"/>
    </source>
</evidence>
<dbReference type="SMART" id="SM00911">
    <property type="entry name" value="HWE_HK"/>
    <property type="match status" value="1"/>
</dbReference>
<organism evidence="10 11">
    <name type="scientific">Neoaquamicrobium sediminum</name>
    <dbReference type="NCBI Taxonomy" id="1849104"/>
    <lineage>
        <taxon>Bacteria</taxon>
        <taxon>Pseudomonadati</taxon>
        <taxon>Pseudomonadota</taxon>
        <taxon>Alphaproteobacteria</taxon>
        <taxon>Hyphomicrobiales</taxon>
        <taxon>Phyllobacteriaceae</taxon>
        <taxon>Neoaquamicrobium</taxon>
    </lineage>
</organism>
<keyword evidence="11" id="KW-1185">Reference proteome</keyword>
<dbReference type="InterPro" id="IPR000700">
    <property type="entry name" value="PAS-assoc_C"/>
</dbReference>
<evidence type="ECO:0000256" key="7">
    <source>
        <dbReference type="ARBA" id="ARBA00022777"/>
    </source>
</evidence>
<dbReference type="InterPro" id="IPR013656">
    <property type="entry name" value="PAS_4"/>
</dbReference>
<evidence type="ECO:0000256" key="4">
    <source>
        <dbReference type="ARBA" id="ARBA00022679"/>
    </source>
</evidence>
<dbReference type="SUPFAM" id="SSF55785">
    <property type="entry name" value="PYP-like sensor domain (PAS domain)"/>
    <property type="match status" value="1"/>
</dbReference>